<comment type="caution">
    <text evidence="1">The sequence shown here is derived from an EMBL/GenBank/DDBJ whole genome shotgun (WGS) entry which is preliminary data.</text>
</comment>
<evidence type="ECO:0000313" key="2">
    <source>
        <dbReference type="Proteomes" id="UP000822688"/>
    </source>
</evidence>
<protein>
    <submittedName>
        <fullName evidence="1">Uncharacterized protein</fullName>
    </submittedName>
</protein>
<organism evidence="1 2">
    <name type="scientific">Ceratodon purpureus</name>
    <name type="common">Fire moss</name>
    <name type="synonym">Dicranum purpureum</name>
    <dbReference type="NCBI Taxonomy" id="3225"/>
    <lineage>
        <taxon>Eukaryota</taxon>
        <taxon>Viridiplantae</taxon>
        <taxon>Streptophyta</taxon>
        <taxon>Embryophyta</taxon>
        <taxon>Bryophyta</taxon>
        <taxon>Bryophytina</taxon>
        <taxon>Bryopsida</taxon>
        <taxon>Dicranidae</taxon>
        <taxon>Pseudoditrichales</taxon>
        <taxon>Ditrichaceae</taxon>
        <taxon>Ceratodon</taxon>
    </lineage>
</organism>
<dbReference type="Proteomes" id="UP000822688">
    <property type="component" value="Chromosome V"/>
</dbReference>
<gene>
    <name evidence="1" type="ORF">KC19_VG254000</name>
</gene>
<name>A0A8T0HUA5_CERPU</name>
<keyword evidence="2" id="KW-1185">Reference proteome</keyword>
<proteinExistence type="predicted"/>
<reference evidence="1" key="1">
    <citation type="submission" date="2020-06" db="EMBL/GenBank/DDBJ databases">
        <title>WGS assembly of Ceratodon purpureus strain R40.</title>
        <authorList>
            <person name="Carey S.B."/>
            <person name="Jenkins J."/>
            <person name="Shu S."/>
            <person name="Lovell J.T."/>
            <person name="Sreedasyam A."/>
            <person name="Maumus F."/>
            <person name="Tiley G.P."/>
            <person name="Fernandez-Pozo N."/>
            <person name="Barry K."/>
            <person name="Chen C."/>
            <person name="Wang M."/>
            <person name="Lipzen A."/>
            <person name="Daum C."/>
            <person name="Saski C.A."/>
            <person name="Payton A.C."/>
            <person name="Mcbreen J.C."/>
            <person name="Conrad R.E."/>
            <person name="Kollar L.M."/>
            <person name="Olsson S."/>
            <person name="Huttunen S."/>
            <person name="Landis J.B."/>
            <person name="Wickett N.J."/>
            <person name="Johnson M.G."/>
            <person name="Rensing S.A."/>
            <person name="Grimwood J."/>
            <person name="Schmutz J."/>
            <person name="Mcdaniel S.F."/>
        </authorList>
    </citation>
    <scope>NUCLEOTIDE SEQUENCE</scope>
    <source>
        <strain evidence="1">R40</strain>
    </source>
</reference>
<dbReference type="EMBL" id="CM026426">
    <property type="protein sequence ID" value="KAG0574319.1"/>
    <property type="molecule type" value="Genomic_DNA"/>
</dbReference>
<dbReference type="AlphaFoldDB" id="A0A8T0HUA5"/>
<accession>A0A8T0HUA5</accession>
<evidence type="ECO:0000313" key="1">
    <source>
        <dbReference type="EMBL" id="KAG0574319.1"/>
    </source>
</evidence>
<sequence length="112" mass="12979">MFSKCFGFYRCDCHKQLQIVGSHVISHNKSVTNDMNRALCMTYSRMAMDSNMQLESSSKYFDTVTRRVECTFSHNCSHLHLYYIATNLVNFQYSENTLHFFLSIKPLGGPTT</sequence>